<evidence type="ECO:0000256" key="4">
    <source>
        <dbReference type="ARBA" id="ARBA00022487"/>
    </source>
</evidence>
<evidence type="ECO:0000313" key="12">
    <source>
        <dbReference type="Proteomes" id="UP001218188"/>
    </source>
</evidence>
<keyword evidence="6" id="KW-0443">Lipid metabolism</keyword>
<comment type="caution">
    <text evidence="11">The sequence shown here is derived from an EMBL/GenBank/DDBJ whole genome shotgun (WGS) entry which is preliminary data.</text>
</comment>
<evidence type="ECO:0000256" key="5">
    <source>
        <dbReference type="ARBA" id="ARBA00022801"/>
    </source>
</evidence>
<evidence type="ECO:0000256" key="2">
    <source>
        <dbReference type="ARBA" id="ARBA00012423"/>
    </source>
</evidence>
<evidence type="ECO:0000313" key="11">
    <source>
        <dbReference type="EMBL" id="KAJ7022048.1"/>
    </source>
</evidence>
<sequence>MASSSSSASVRRADPILANMEKTPPSQEIVVIPASQAHTASVIFVHGLGQTTFTWRAMILEGLVPHLPHVEWILPQATEKLVTYYRDIRRPSWFDIAVLPPGADEYDEPGIAESIRIIESLILAQIHRGVDARRIILMGFSQGAALSLMTALSTLHDLGGVVSLSGWIPLRARDQTIASPNVPILWCHGIPDPEIPITMAEDGVAYLRKHVHDKDKTQFKTYPGLMHTINDDEVNDVLAWLVEQTA</sequence>
<feature type="domain" description="Phospholipase/carboxylesterase/thioesterase" evidence="10">
    <location>
        <begin position="29"/>
        <end position="241"/>
    </location>
</feature>
<dbReference type="EC" id="3.1.2.22" evidence="2"/>
<comment type="catalytic activity">
    <reaction evidence="9">
        <text>S-hexadecanoyl-L-cysteinyl-[protein] + H2O = L-cysteinyl-[protein] + hexadecanoate + H(+)</text>
        <dbReference type="Rhea" id="RHEA:19233"/>
        <dbReference type="Rhea" id="RHEA-COMP:10131"/>
        <dbReference type="Rhea" id="RHEA-COMP:11032"/>
        <dbReference type="ChEBI" id="CHEBI:7896"/>
        <dbReference type="ChEBI" id="CHEBI:15377"/>
        <dbReference type="ChEBI" id="CHEBI:15378"/>
        <dbReference type="ChEBI" id="CHEBI:29950"/>
        <dbReference type="ChEBI" id="CHEBI:74151"/>
        <dbReference type="EC" id="3.1.2.22"/>
    </reaction>
</comment>
<dbReference type="GO" id="GO:0005737">
    <property type="term" value="C:cytoplasm"/>
    <property type="evidence" value="ECO:0007669"/>
    <property type="project" value="TreeGrafter"/>
</dbReference>
<reference evidence="11" key="1">
    <citation type="submission" date="2023-03" db="EMBL/GenBank/DDBJ databases">
        <title>Massive genome expansion in bonnet fungi (Mycena s.s.) driven by repeated elements and novel gene families across ecological guilds.</title>
        <authorList>
            <consortium name="Lawrence Berkeley National Laboratory"/>
            <person name="Harder C.B."/>
            <person name="Miyauchi S."/>
            <person name="Viragh M."/>
            <person name="Kuo A."/>
            <person name="Thoen E."/>
            <person name="Andreopoulos B."/>
            <person name="Lu D."/>
            <person name="Skrede I."/>
            <person name="Drula E."/>
            <person name="Henrissat B."/>
            <person name="Morin E."/>
            <person name="Kohler A."/>
            <person name="Barry K."/>
            <person name="LaButti K."/>
            <person name="Morin E."/>
            <person name="Salamov A."/>
            <person name="Lipzen A."/>
            <person name="Mereny Z."/>
            <person name="Hegedus B."/>
            <person name="Baldrian P."/>
            <person name="Stursova M."/>
            <person name="Weitz H."/>
            <person name="Taylor A."/>
            <person name="Grigoriev I.V."/>
            <person name="Nagy L.G."/>
            <person name="Martin F."/>
            <person name="Kauserud H."/>
        </authorList>
    </citation>
    <scope>NUCLEOTIDE SEQUENCE</scope>
    <source>
        <strain evidence="11">CBHHK200</strain>
    </source>
</reference>
<gene>
    <name evidence="11" type="ORF">C8F04DRAFT_1139235</name>
</gene>
<dbReference type="AlphaFoldDB" id="A0AAD6S6K6"/>
<dbReference type="Pfam" id="PF02230">
    <property type="entry name" value="Abhydrolase_2"/>
    <property type="match status" value="1"/>
</dbReference>
<protein>
    <recommendedName>
        <fullName evidence="3">Acyl-protein thioesterase 1</fullName>
        <ecNumber evidence="2">3.1.2.22</ecNumber>
    </recommendedName>
    <alternativeName>
        <fullName evidence="8">Palmitoyl-protein hydrolase</fullName>
    </alternativeName>
</protein>
<evidence type="ECO:0000256" key="7">
    <source>
        <dbReference type="ARBA" id="ARBA00029392"/>
    </source>
</evidence>
<dbReference type="GO" id="GO:0008474">
    <property type="term" value="F:palmitoyl-(protein) hydrolase activity"/>
    <property type="evidence" value="ECO:0007669"/>
    <property type="project" value="UniProtKB-EC"/>
</dbReference>
<dbReference type="InterPro" id="IPR029058">
    <property type="entry name" value="AB_hydrolase_fold"/>
</dbReference>
<evidence type="ECO:0000256" key="9">
    <source>
        <dbReference type="ARBA" id="ARBA00047337"/>
    </source>
</evidence>
<dbReference type="InterPro" id="IPR050565">
    <property type="entry name" value="LYPA1-2/EST-like"/>
</dbReference>
<evidence type="ECO:0000256" key="3">
    <source>
        <dbReference type="ARBA" id="ARBA00014923"/>
    </source>
</evidence>
<comment type="similarity">
    <text evidence="1">Belongs to the AB hydrolase superfamily. AB hydrolase 2 family.</text>
</comment>
<keyword evidence="6" id="KW-0276">Fatty acid metabolism</keyword>
<dbReference type="PANTHER" id="PTHR10655">
    <property type="entry name" value="LYSOPHOSPHOLIPASE-RELATED"/>
    <property type="match status" value="1"/>
</dbReference>
<keyword evidence="4" id="KW-0719">Serine esterase</keyword>
<keyword evidence="5" id="KW-0378">Hydrolase</keyword>
<evidence type="ECO:0000256" key="8">
    <source>
        <dbReference type="ARBA" id="ARBA00031195"/>
    </source>
</evidence>
<comment type="function">
    <text evidence="7">Hydrolyzes fatty acids from S-acylated cysteine residues in proteins with a strong preference for palmitoylated G-alpha proteins over other acyl substrates. Mediates the deacylation of G-alpha proteins such as GPA1 in vivo, but has weak or no activity toward palmitoylated Ras proteins. Has weak lysophospholipase activity in vitro; however such activity may not exist in vivo.</text>
</comment>
<name>A0AAD6S6K6_9AGAR</name>
<evidence type="ECO:0000259" key="10">
    <source>
        <dbReference type="Pfam" id="PF02230"/>
    </source>
</evidence>
<dbReference type="SUPFAM" id="SSF53474">
    <property type="entry name" value="alpha/beta-Hydrolases"/>
    <property type="match status" value="1"/>
</dbReference>
<accession>A0AAD6S6K6</accession>
<proteinExistence type="inferred from homology"/>
<dbReference type="InterPro" id="IPR003140">
    <property type="entry name" value="PLipase/COase/thioEstase"/>
</dbReference>
<dbReference type="Gene3D" id="3.40.50.1820">
    <property type="entry name" value="alpha/beta hydrolase"/>
    <property type="match status" value="1"/>
</dbReference>
<evidence type="ECO:0000256" key="1">
    <source>
        <dbReference type="ARBA" id="ARBA00006499"/>
    </source>
</evidence>
<dbReference type="GO" id="GO:0052689">
    <property type="term" value="F:carboxylic ester hydrolase activity"/>
    <property type="evidence" value="ECO:0007669"/>
    <property type="project" value="UniProtKB-KW"/>
</dbReference>
<dbReference type="EMBL" id="JARJCM010000218">
    <property type="protein sequence ID" value="KAJ7022048.1"/>
    <property type="molecule type" value="Genomic_DNA"/>
</dbReference>
<dbReference type="Proteomes" id="UP001218188">
    <property type="component" value="Unassembled WGS sequence"/>
</dbReference>
<keyword evidence="12" id="KW-1185">Reference proteome</keyword>
<evidence type="ECO:0000256" key="6">
    <source>
        <dbReference type="ARBA" id="ARBA00022832"/>
    </source>
</evidence>
<organism evidence="11 12">
    <name type="scientific">Mycena alexandri</name>
    <dbReference type="NCBI Taxonomy" id="1745969"/>
    <lineage>
        <taxon>Eukaryota</taxon>
        <taxon>Fungi</taxon>
        <taxon>Dikarya</taxon>
        <taxon>Basidiomycota</taxon>
        <taxon>Agaricomycotina</taxon>
        <taxon>Agaricomycetes</taxon>
        <taxon>Agaricomycetidae</taxon>
        <taxon>Agaricales</taxon>
        <taxon>Marasmiineae</taxon>
        <taxon>Mycenaceae</taxon>
        <taxon>Mycena</taxon>
    </lineage>
</organism>
<dbReference type="PANTHER" id="PTHR10655:SF17">
    <property type="entry name" value="LYSOPHOSPHOLIPASE-LIKE PROTEIN 1"/>
    <property type="match status" value="1"/>
</dbReference>
<dbReference type="GO" id="GO:0006631">
    <property type="term" value="P:fatty acid metabolic process"/>
    <property type="evidence" value="ECO:0007669"/>
    <property type="project" value="UniProtKB-KW"/>
</dbReference>